<feature type="compositionally biased region" description="Basic and acidic residues" evidence="1">
    <location>
        <begin position="598"/>
        <end position="620"/>
    </location>
</feature>
<evidence type="ECO:0008006" key="4">
    <source>
        <dbReference type="Google" id="ProtNLM"/>
    </source>
</evidence>
<dbReference type="PROSITE" id="PS51257">
    <property type="entry name" value="PROKAR_LIPOPROTEIN"/>
    <property type="match status" value="1"/>
</dbReference>
<evidence type="ECO:0000256" key="1">
    <source>
        <dbReference type="SAM" id="MobiDB-lite"/>
    </source>
</evidence>
<dbReference type="AlphaFoldDB" id="A0A174D8J6"/>
<accession>A0A174D8J6</accession>
<gene>
    <name evidence="2" type="ORF">ERS852456_01930</name>
</gene>
<protein>
    <recommendedName>
        <fullName evidence="4">Carbohydrate-binding domain-containing protein</fullName>
    </recommendedName>
</protein>
<reference evidence="2 3" key="1">
    <citation type="submission" date="2015-09" db="EMBL/GenBank/DDBJ databases">
        <authorList>
            <consortium name="Pathogen Informatics"/>
        </authorList>
    </citation>
    <scope>NUCLEOTIDE SEQUENCE [LARGE SCALE GENOMIC DNA]</scope>
    <source>
        <strain evidence="2 3">2789STDY5834841</strain>
    </source>
</reference>
<dbReference type="EMBL" id="CYZO01000025">
    <property type="protein sequence ID" value="CUO21773.1"/>
    <property type="molecule type" value="Genomic_DNA"/>
</dbReference>
<feature type="compositionally biased region" description="Low complexity" evidence="1">
    <location>
        <begin position="630"/>
        <end position="639"/>
    </location>
</feature>
<feature type="region of interest" description="Disordered" evidence="1">
    <location>
        <begin position="578"/>
        <end position="645"/>
    </location>
</feature>
<dbReference type="RefSeq" id="WP_022003188.1">
    <property type="nucleotide sequence ID" value="NZ_CATVPX010000025.1"/>
</dbReference>
<proteinExistence type="predicted"/>
<name>A0A174D8J6_9FIRM</name>
<evidence type="ECO:0000313" key="2">
    <source>
        <dbReference type="EMBL" id="CUO21773.1"/>
    </source>
</evidence>
<evidence type="ECO:0000313" key="3">
    <source>
        <dbReference type="Proteomes" id="UP000095787"/>
    </source>
</evidence>
<dbReference type="GeneID" id="97329256"/>
<dbReference type="InterPro" id="IPR025584">
    <property type="entry name" value="Cthe_2159"/>
</dbReference>
<dbReference type="Proteomes" id="UP000095787">
    <property type="component" value="Unassembled WGS sequence"/>
</dbReference>
<sequence length="645" mass="66732">MRKREVVLFFVMGSFLLSGCHTTNQDIQQNTDSTASESTSATEIDTSAMFSDRDKEVGYEEEESVAVLLADKGSSCESDSVSIDENVVTITEEGTYILSGSLSDGMVIVDAEDTDKIQLVLDDVSISNSQSAALYIRSADKVFVTTAAGTENELINLGTYIAIDENNIDAAVFSKSDLTLNGEGILTVTAQEGHGIVSKDDLVFTSGDYTITSAKHGISGKDSVRIANGSYKIISGKDGIHGENTEDSSLGFVYLAGGTFDITSQQDGVSAGAWLQAEEGTYTIVAGEGSAGVQNQELETKMLPEQLPQDTTEENTTSIKGMKASAQIVLKGGTYTVDTEDDAFHSNGNFVVSGGTYSVSSGDDGIHADGNVTISGGSIDILKSYEGIEGLSIDITGGELSVLASDDGMNAAGGNDGSGFDGPGGGGDQFAVTEGAYIHISGGKLHVNASGDGIDSNGDLTVSGGETYVSGPSNDGNGTLDYSGSAVITGGVFAASGSSGMAQSFDDSSTQGCMMVNVEAQEADTDIVLLDDSGNEILSWSAEKTYSSVIISCEEIKEGENYTVKCGETEQSVTMDSLVYGSNSPSGGNPGGGQRGGNRKEDDMREKPERGQEPGKKENPQESMPPDMPSGGSTENSSSEGGGSL</sequence>
<dbReference type="Pfam" id="PF14262">
    <property type="entry name" value="Cthe_2159"/>
    <property type="match status" value="1"/>
</dbReference>
<organism evidence="2 3">
    <name type="scientific">[Ruminococcus] torques</name>
    <dbReference type="NCBI Taxonomy" id="33039"/>
    <lineage>
        <taxon>Bacteria</taxon>
        <taxon>Bacillati</taxon>
        <taxon>Bacillota</taxon>
        <taxon>Clostridia</taxon>
        <taxon>Lachnospirales</taxon>
        <taxon>Lachnospiraceae</taxon>
        <taxon>Mediterraneibacter</taxon>
    </lineage>
</organism>